<evidence type="ECO:0000259" key="3">
    <source>
        <dbReference type="Pfam" id="PF01048"/>
    </source>
</evidence>
<dbReference type="SUPFAM" id="SSF53167">
    <property type="entry name" value="Purine and uridine phosphorylases"/>
    <property type="match status" value="1"/>
</dbReference>
<keyword evidence="5" id="KW-1185">Reference proteome</keyword>
<gene>
    <name evidence="4" type="ORF">H9Q72_008921</name>
</gene>
<feature type="compositionally biased region" description="Low complexity" evidence="2">
    <location>
        <begin position="524"/>
        <end position="542"/>
    </location>
</feature>
<feature type="compositionally biased region" description="Polar residues" evidence="2">
    <location>
        <begin position="549"/>
        <end position="558"/>
    </location>
</feature>
<dbReference type="InterPro" id="IPR000845">
    <property type="entry name" value="Nucleoside_phosphorylase_d"/>
</dbReference>
<dbReference type="GO" id="GO:0009116">
    <property type="term" value="P:nucleoside metabolic process"/>
    <property type="evidence" value="ECO:0007669"/>
    <property type="project" value="InterPro"/>
</dbReference>
<evidence type="ECO:0000256" key="1">
    <source>
        <dbReference type="SAM" id="Coils"/>
    </source>
</evidence>
<evidence type="ECO:0000256" key="2">
    <source>
        <dbReference type="SAM" id="MobiDB-lite"/>
    </source>
</evidence>
<reference evidence="4" key="1">
    <citation type="journal article" date="2020" name="bioRxiv">
        <title>Historical genomics reveals the evolutionary mechanisms behind multiple outbreaks of the host-specific coffee wilt pathogen Fusarium xylarioides.</title>
        <authorList>
            <person name="Peck D."/>
            <person name="Nowell R.W."/>
            <person name="Flood J."/>
            <person name="Ryan M.J."/>
            <person name="Barraclough T.G."/>
        </authorList>
    </citation>
    <scope>NUCLEOTIDE SEQUENCE</scope>
    <source>
        <strain evidence="4">IMI 127659i</strain>
    </source>
</reference>
<dbReference type="Pfam" id="PF01048">
    <property type="entry name" value="PNP_UDP_1"/>
    <property type="match status" value="1"/>
</dbReference>
<proteinExistence type="predicted"/>
<accession>A0A9P7LMD4</accession>
<organism evidence="4 5">
    <name type="scientific">Fusarium xylarioides</name>
    <dbReference type="NCBI Taxonomy" id="221167"/>
    <lineage>
        <taxon>Eukaryota</taxon>
        <taxon>Fungi</taxon>
        <taxon>Dikarya</taxon>
        <taxon>Ascomycota</taxon>
        <taxon>Pezizomycotina</taxon>
        <taxon>Sordariomycetes</taxon>
        <taxon>Hypocreomycetidae</taxon>
        <taxon>Hypocreales</taxon>
        <taxon>Nectriaceae</taxon>
        <taxon>Fusarium</taxon>
        <taxon>Fusarium fujikuroi species complex</taxon>
    </lineage>
</organism>
<keyword evidence="1" id="KW-0175">Coiled coil</keyword>
<feature type="compositionally biased region" description="Basic and acidic residues" evidence="2">
    <location>
        <begin position="617"/>
        <end position="626"/>
    </location>
</feature>
<dbReference type="AlphaFoldDB" id="A0A9P7LMD4"/>
<dbReference type="OrthoDB" id="1577640at2759"/>
<reference evidence="4" key="2">
    <citation type="submission" date="2020-10" db="EMBL/GenBank/DDBJ databases">
        <authorList>
            <person name="Peck L.D."/>
            <person name="Nowell R.W."/>
            <person name="Flood J."/>
            <person name="Ryan M.J."/>
            <person name="Barraclough T.G."/>
        </authorList>
    </citation>
    <scope>NUCLEOTIDE SEQUENCE</scope>
    <source>
        <strain evidence="4">IMI 127659i</strain>
    </source>
</reference>
<dbReference type="InterPro" id="IPR053137">
    <property type="entry name" value="NLR-like"/>
</dbReference>
<dbReference type="EMBL" id="JADFTT010000336">
    <property type="protein sequence ID" value="KAG5762991.1"/>
    <property type="molecule type" value="Genomic_DNA"/>
</dbReference>
<dbReference type="Proteomes" id="UP000750502">
    <property type="component" value="Unassembled WGS sequence"/>
</dbReference>
<dbReference type="PANTHER" id="PTHR46082:SF6">
    <property type="entry name" value="AAA+ ATPASE DOMAIN-CONTAINING PROTEIN-RELATED"/>
    <property type="match status" value="1"/>
</dbReference>
<evidence type="ECO:0000313" key="5">
    <source>
        <dbReference type="Proteomes" id="UP000750502"/>
    </source>
</evidence>
<comment type="caution">
    <text evidence="4">The sequence shown here is derived from an EMBL/GenBank/DDBJ whole genome shotgun (WGS) entry which is preliminary data.</text>
</comment>
<feature type="compositionally biased region" description="Low complexity" evidence="2">
    <location>
        <begin position="499"/>
        <end position="509"/>
    </location>
</feature>
<feature type="domain" description="Nucleoside phosphorylase" evidence="3">
    <location>
        <begin position="216"/>
        <end position="311"/>
    </location>
</feature>
<name>A0A9P7LMD4_9HYPO</name>
<evidence type="ECO:0000313" key="4">
    <source>
        <dbReference type="EMBL" id="KAG5762991.1"/>
    </source>
</evidence>
<dbReference type="Gene3D" id="3.40.50.1580">
    <property type="entry name" value="Nucleoside phosphorylase domain"/>
    <property type="match status" value="1"/>
</dbReference>
<dbReference type="GO" id="GO:0003824">
    <property type="term" value="F:catalytic activity"/>
    <property type="evidence" value="ECO:0007669"/>
    <property type="project" value="InterPro"/>
</dbReference>
<dbReference type="PANTHER" id="PTHR46082">
    <property type="entry name" value="ATP/GTP-BINDING PROTEIN-RELATED"/>
    <property type="match status" value="1"/>
</dbReference>
<feature type="coiled-coil region" evidence="1">
    <location>
        <begin position="357"/>
        <end position="384"/>
    </location>
</feature>
<dbReference type="InterPro" id="IPR035994">
    <property type="entry name" value="Nucleoside_phosphorylase_sf"/>
</dbReference>
<sequence length="647" mass="71462">MPLPPNIKQSHFLVGWVCILQEEYSAALHVLDESYDTDHEAGFISGMGDSNTYELGRIGEHYVVINLPPSGTYGQLSTFKIVSGMKSTFPHMRFWMLVGIGGAVPTQKVDIRLGDVVLGTSVLPYKTGKQLEKSFKITGRTMHPPVELLSVFTQLKHKLGCRLSLEQSMEDVLQRQLVSQNDLGRKYRRPANDHLWRSDYIHQDDECACFNYPPNDTSRSIQRVQRLAGQLIQTHCGIIGSADQVMKNSKKRDELGRKYDVICVEMEATAVMEASAGNQALNRCISIRGISDYADGHKNDSWHDYAALSAAVCAAELLKCLALSSVRKMKIEMAPDEITDLIYGAVDAAEGKINQSLNSLGGDLDDLKAAHDNIKERIELLNNFTDQQKQFAEDEMKVIRVTCQKLLDKTIHDLKEQAEIEAAKADYVTRLEWEEFTKQIETTAEKSSKLATAEELLDTAGELTDNIIQDAKGKGDGSYAKYFKFGSRFTKLAMNFRGAGNKTNNTGTNSVAISPSYIPPTPSPSSQSGHKDSTSSSGGRSSQRLACDTTGTSQSSFDRSGLATPTRPAPPVPRIEYEKPSIPPRSQRTSLSRDRPPNGSSPSPSDQLAVIMNVALQERRSREEPKSASPLHQDSPTRKAPGLSKRF</sequence>
<feature type="region of interest" description="Disordered" evidence="2">
    <location>
        <begin position="499"/>
        <end position="647"/>
    </location>
</feature>
<protein>
    <recommendedName>
        <fullName evidence="3">Nucleoside phosphorylase domain-containing protein</fullName>
    </recommendedName>
</protein>